<evidence type="ECO:0000256" key="17">
    <source>
        <dbReference type="ARBA" id="ARBA00079624"/>
    </source>
</evidence>
<comment type="catalytic activity">
    <reaction evidence="8">
        <text>17beta-hydroxy-5alpha-androstan-3-one + NAD(+) = 5alpha-androstan-3,17-dione + NADH + H(+)</text>
        <dbReference type="Rhea" id="RHEA:41992"/>
        <dbReference type="ChEBI" id="CHEBI:15378"/>
        <dbReference type="ChEBI" id="CHEBI:15994"/>
        <dbReference type="ChEBI" id="CHEBI:16330"/>
        <dbReference type="ChEBI" id="CHEBI:57540"/>
        <dbReference type="ChEBI" id="CHEBI:57945"/>
    </reaction>
    <physiologicalReaction direction="left-to-right" evidence="8">
        <dbReference type="Rhea" id="RHEA:41993"/>
    </physiologicalReaction>
</comment>
<evidence type="ECO:0000256" key="7">
    <source>
        <dbReference type="ARBA" id="ARBA00050365"/>
    </source>
</evidence>
<name>B3SD51_TRIAD</name>
<comment type="catalytic activity">
    <reaction evidence="12">
        <text>ursodeoxycholate + NAD(+) = 7-oxolithocholate + NADH + H(+)</text>
        <dbReference type="Rhea" id="RHEA:42028"/>
        <dbReference type="ChEBI" id="CHEBI:15378"/>
        <dbReference type="ChEBI" id="CHEBI:57540"/>
        <dbReference type="ChEBI" id="CHEBI:57945"/>
        <dbReference type="ChEBI" id="CHEBI:78604"/>
        <dbReference type="ChEBI" id="CHEBI:78605"/>
    </reaction>
    <physiologicalReaction direction="left-to-right" evidence="12">
        <dbReference type="Rhea" id="RHEA:42029"/>
    </physiologicalReaction>
</comment>
<dbReference type="GO" id="GO:0008209">
    <property type="term" value="P:androgen metabolic process"/>
    <property type="evidence" value="ECO:0000318"/>
    <property type="project" value="GO_Central"/>
</dbReference>
<dbReference type="AlphaFoldDB" id="B3SD51"/>
<dbReference type="OrthoDB" id="1274115at2759"/>
<dbReference type="Proteomes" id="UP000009022">
    <property type="component" value="Unassembled WGS sequence"/>
</dbReference>
<evidence type="ECO:0000256" key="20">
    <source>
        <dbReference type="RuleBase" id="RU000363"/>
    </source>
</evidence>
<evidence type="ECO:0000256" key="1">
    <source>
        <dbReference type="ARBA" id="ARBA00006484"/>
    </source>
</evidence>
<evidence type="ECO:0000256" key="13">
    <source>
        <dbReference type="ARBA" id="ARBA00052095"/>
    </source>
</evidence>
<dbReference type="CTD" id="6759381"/>
<dbReference type="SUPFAM" id="SSF51735">
    <property type="entry name" value="NAD(P)-binding Rossmann-fold domains"/>
    <property type="match status" value="1"/>
</dbReference>
<dbReference type="PROSITE" id="PS00061">
    <property type="entry name" value="ADH_SHORT"/>
    <property type="match status" value="1"/>
</dbReference>
<evidence type="ECO:0000256" key="16">
    <source>
        <dbReference type="ARBA" id="ARBA00072938"/>
    </source>
</evidence>
<dbReference type="RefSeq" id="XP_002118168.1">
    <property type="nucleotide sequence ID" value="XM_002118132.1"/>
</dbReference>
<evidence type="ECO:0000256" key="19">
    <source>
        <dbReference type="ARBA" id="ARBA00082399"/>
    </source>
</evidence>
<dbReference type="CDD" id="cd05371">
    <property type="entry name" value="HSD10-like_SDR_c"/>
    <property type="match status" value="1"/>
</dbReference>
<evidence type="ECO:0000256" key="14">
    <source>
        <dbReference type="ARBA" id="ARBA00052417"/>
    </source>
</evidence>
<evidence type="ECO:0000313" key="23">
    <source>
        <dbReference type="Proteomes" id="UP000009022"/>
    </source>
</evidence>
<evidence type="ECO:0000259" key="21">
    <source>
        <dbReference type="SMART" id="SM00822"/>
    </source>
</evidence>
<dbReference type="PRINTS" id="PR00081">
    <property type="entry name" value="GDHRDH"/>
</dbReference>
<comment type="catalytic activity">
    <reaction evidence="10">
        <text>(3S)-3-hydroxybutanoyl-CoA + NAD(+) = acetoacetyl-CoA + NADH + H(+)</text>
        <dbReference type="Rhea" id="RHEA:30799"/>
        <dbReference type="ChEBI" id="CHEBI:15378"/>
        <dbReference type="ChEBI" id="CHEBI:57286"/>
        <dbReference type="ChEBI" id="CHEBI:57316"/>
        <dbReference type="ChEBI" id="CHEBI:57540"/>
        <dbReference type="ChEBI" id="CHEBI:57945"/>
    </reaction>
    <physiologicalReaction direction="left-to-right" evidence="10">
        <dbReference type="Rhea" id="RHEA:30800"/>
    </physiologicalReaction>
    <physiologicalReaction direction="right-to-left" evidence="10">
        <dbReference type="Rhea" id="RHEA:30801"/>
    </physiologicalReaction>
</comment>
<protein>
    <recommendedName>
        <fullName evidence="16">3-hydroxyacyl-CoA dehydrogenase type-2</fullName>
        <ecNumber evidence="3">1.1.1.53</ecNumber>
        <ecNumber evidence="4">1.1.1.62</ecNumber>
    </recommendedName>
    <alternativeName>
        <fullName evidence="18">3-hydroxyacyl-CoA dehydrogenase type II</fullName>
    </alternativeName>
    <alternativeName>
        <fullName evidence="19">Mitochondrial ribonuclease P protein 2</fullName>
    </alternativeName>
    <alternativeName>
        <fullName evidence="17">Type II HADH</fullName>
    </alternativeName>
</protein>
<evidence type="ECO:0000256" key="11">
    <source>
        <dbReference type="ARBA" id="ARBA00051637"/>
    </source>
</evidence>
<dbReference type="HOGENOM" id="CLU_010194_42_0_1"/>
<dbReference type="InterPro" id="IPR057326">
    <property type="entry name" value="KR_dom"/>
</dbReference>
<comment type="catalytic activity">
    <reaction evidence="7">
        <text>5alpha-androstane-3alpha,17beta-diol + NAD(+) = 17beta-hydroxy-5alpha-androstan-3-one + NADH + H(+)</text>
        <dbReference type="Rhea" id="RHEA:42004"/>
        <dbReference type="ChEBI" id="CHEBI:15378"/>
        <dbReference type="ChEBI" id="CHEBI:16330"/>
        <dbReference type="ChEBI" id="CHEBI:36713"/>
        <dbReference type="ChEBI" id="CHEBI:57540"/>
        <dbReference type="ChEBI" id="CHEBI:57945"/>
        <dbReference type="EC" id="1.1.1.53"/>
    </reaction>
    <physiologicalReaction direction="right-to-left" evidence="7">
        <dbReference type="Rhea" id="RHEA:42006"/>
    </physiologicalReaction>
</comment>
<evidence type="ECO:0000256" key="12">
    <source>
        <dbReference type="ARBA" id="ARBA00051831"/>
    </source>
</evidence>
<dbReference type="GO" id="GO:0004303">
    <property type="term" value="F:estradiol 17-beta-dehydrogenase [NAD(P)+] activity"/>
    <property type="evidence" value="ECO:0000318"/>
    <property type="project" value="GO_Central"/>
</dbReference>
<evidence type="ECO:0000256" key="18">
    <source>
        <dbReference type="ARBA" id="ARBA00082293"/>
    </source>
</evidence>
<dbReference type="GO" id="GO:0003857">
    <property type="term" value="F:(3S)-3-hydroxyacyl-CoA dehydrogenase (NAD+) activity"/>
    <property type="evidence" value="ECO:0007669"/>
    <property type="project" value="UniProtKB-EC"/>
</dbReference>
<accession>B3SD51</accession>
<evidence type="ECO:0000256" key="10">
    <source>
        <dbReference type="ARBA" id="ARBA00051004"/>
    </source>
</evidence>
<dbReference type="Pfam" id="PF00106">
    <property type="entry name" value="adh_short"/>
    <property type="match status" value="1"/>
</dbReference>
<dbReference type="SMART" id="SM00822">
    <property type="entry name" value="PKS_KR"/>
    <property type="match status" value="1"/>
</dbReference>
<dbReference type="GeneID" id="6759381"/>
<proteinExistence type="inferred from homology"/>
<dbReference type="KEGG" id="tad:TRIADDRAFT_51183"/>
<evidence type="ECO:0000256" key="15">
    <source>
        <dbReference type="ARBA" id="ARBA00052668"/>
    </source>
</evidence>
<dbReference type="PRINTS" id="PR00080">
    <property type="entry name" value="SDRFAMILY"/>
</dbReference>
<dbReference type="FunCoup" id="B3SD51">
    <property type="interactions" value="721"/>
</dbReference>
<evidence type="ECO:0000256" key="2">
    <source>
        <dbReference type="ARBA" id="ARBA00023002"/>
    </source>
</evidence>
<dbReference type="EC" id="1.1.1.53" evidence="3"/>
<comment type="catalytic activity">
    <reaction evidence="9">
        <text>cortisol + NAD(+) = 11beta,17alpha-dihydroxypregn-4-ene-3,20,21-trione + NADH + H(+)</text>
        <dbReference type="Rhea" id="RHEA:42012"/>
        <dbReference type="ChEBI" id="CHEBI:15378"/>
        <dbReference type="ChEBI" id="CHEBI:17650"/>
        <dbReference type="ChEBI" id="CHEBI:57540"/>
        <dbReference type="ChEBI" id="CHEBI:57945"/>
        <dbReference type="ChEBI" id="CHEBI:78595"/>
    </reaction>
    <physiologicalReaction direction="left-to-right" evidence="9">
        <dbReference type="Rhea" id="RHEA:42013"/>
    </physiologicalReaction>
</comment>
<keyword evidence="23" id="KW-1185">Reference proteome</keyword>
<evidence type="ECO:0000256" key="9">
    <source>
        <dbReference type="ARBA" id="ARBA00050927"/>
    </source>
</evidence>
<sequence>MSVVSQLVALVTGGASGLGRATAQRLVRQGARVVIMDLPNSHGAATAEEIGSNCCFAPTDVTKEKDVMNAIQLAREKFDRIRLVVNCAGIALARKTVNKDGPHTLEDFNKVMMVNTVGTFNVIRLCADDMVKDELPPGAGSNPDERGLIINVASVLGLDGQPGMAAYSASKAAVASMTLPIARDLSRNGIRVCTIAPGAFLTPMLTNNTPKEILDWYTKLIPYPKRFGDPDEFAQLVEAVVENPMLNGSVVRLDGALRVT</sequence>
<dbReference type="GO" id="GO:0005739">
    <property type="term" value="C:mitochondrion"/>
    <property type="evidence" value="ECO:0000318"/>
    <property type="project" value="GO_Central"/>
</dbReference>
<dbReference type="PANTHER" id="PTHR43658">
    <property type="entry name" value="SHORT-CHAIN DEHYDROGENASE/REDUCTASE"/>
    <property type="match status" value="1"/>
</dbReference>
<dbReference type="PANTHER" id="PTHR43658:SF8">
    <property type="entry name" value="17-BETA-HYDROXYSTEROID DEHYDROGENASE 14-RELATED"/>
    <property type="match status" value="1"/>
</dbReference>
<dbReference type="EC" id="1.1.1.62" evidence="4"/>
<dbReference type="InterPro" id="IPR036291">
    <property type="entry name" value="NAD(P)-bd_dom_sf"/>
</dbReference>
<dbReference type="FunFam" id="3.40.50.720:FF:000215">
    <property type="entry name" value="3-hydroxyacyl-CoA dehydrogenase type-2"/>
    <property type="match status" value="1"/>
</dbReference>
<evidence type="ECO:0000256" key="6">
    <source>
        <dbReference type="ARBA" id="ARBA00050141"/>
    </source>
</evidence>
<reference evidence="22 23" key="1">
    <citation type="journal article" date="2008" name="Nature">
        <title>The Trichoplax genome and the nature of placozoans.</title>
        <authorList>
            <person name="Srivastava M."/>
            <person name="Begovic E."/>
            <person name="Chapman J."/>
            <person name="Putnam N.H."/>
            <person name="Hellsten U."/>
            <person name="Kawashima T."/>
            <person name="Kuo A."/>
            <person name="Mitros T."/>
            <person name="Salamov A."/>
            <person name="Carpenter M.L."/>
            <person name="Signorovitch A.Y."/>
            <person name="Moreno M.A."/>
            <person name="Kamm K."/>
            <person name="Grimwood J."/>
            <person name="Schmutz J."/>
            <person name="Shapiro H."/>
            <person name="Grigoriev I.V."/>
            <person name="Buss L.W."/>
            <person name="Schierwater B."/>
            <person name="Dellaporta S.L."/>
            <person name="Rokhsar D.S."/>
        </authorList>
    </citation>
    <scope>NUCLEOTIDE SEQUENCE [LARGE SCALE GENOMIC DNA]</scope>
    <source>
        <strain evidence="22 23">Grell-BS-1999</strain>
    </source>
</reference>
<dbReference type="STRING" id="10228.B3SD51"/>
<dbReference type="PhylomeDB" id="B3SD51"/>
<comment type="catalytic activity">
    <reaction evidence="14">
        <text>cortisone + NAD(+) = 17alpha-hydroxypregn-4-en-3,11,20-trione-21-al + NADH + H(+)</text>
        <dbReference type="Rhea" id="RHEA:42016"/>
        <dbReference type="ChEBI" id="CHEBI:15378"/>
        <dbReference type="ChEBI" id="CHEBI:16962"/>
        <dbReference type="ChEBI" id="CHEBI:57540"/>
        <dbReference type="ChEBI" id="CHEBI:57945"/>
        <dbReference type="ChEBI" id="CHEBI:78596"/>
    </reaction>
    <physiologicalReaction direction="left-to-right" evidence="14">
        <dbReference type="Rhea" id="RHEA:42017"/>
    </physiologicalReaction>
</comment>
<dbReference type="EMBL" id="DS985276">
    <property type="protein sequence ID" value="EDV19317.1"/>
    <property type="molecule type" value="Genomic_DNA"/>
</dbReference>
<evidence type="ECO:0000256" key="3">
    <source>
        <dbReference type="ARBA" id="ARBA00024071"/>
    </source>
</evidence>
<evidence type="ECO:0000313" key="22">
    <source>
        <dbReference type="EMBL" id="EDV19317.1"/>
    </source>
</evidence>
<comment type="similarity">
    <text evidence="1 20">Belongs to the short-chain dehydrogenases/reductases (SDR) family.</text>
</comment>
<dbReference type="GO" id="GO:0008210">
    <property type="term" value="P:estrogen metabolic process"/>
    <property type="evidence" value="ECO:0000318"/>
    <property type="project" value="GO_Central"/>
</dbReference>
<evidence type="ECO:0000256" key="8">
    <source>
        <dbReference type="ARBA" id="ARBA00050435"/>
    </source>
</evidence>
<dbReference type="InParanoid" id="B3SD51"/>
<comment type="catalytic activity">
    <reaction evidence="5">
        <text>17beta-estradiol + NAD(+) = estrone + NADH + H(+)</text>
        <dbReference type="Rhea" id="RHEA:24612"/>
        <dbReference type="ChEBI" id="CHEBI:15378"/>
        <dbReference type="ChEBI" id="CHEBI:16469"/>
        <dbReference type="ChEBI" id="CHEBI:17263"/>
        <dbReference type="ChEBI" id="CHEBI:57540"/>
        <dbReference type="ChEBI" id="CHEBI:57945"/>
        <dbReference type="EC" id="1.1.1.62"/>
    </reaction>
    <physiologicalReaction direction="left-to-right" evidence="5">
        <dbReference type="Rhea" id="RHEA:24613"/>
    </physiologicalReaction>
</comment>
<dbReference type="InterPro" id="IPR002347">
    <property type="entry name" value="SDR_fam"/>
</dbReference>
<dbReference type="GO" id="GO:0006631">
    <property type="term" value="P:fatty acid metabolic process"/>
    <property type="evidence" value="ECO:0000318"/>
    <property type="project" value="GO_Central"/>
</dbReference>
<evidence type="ECO:0000256" key="4">
    <source>
        <dbReference type="ARBA" id="ARBA00024072"/>
    </source>
</evidence>
<organism evidence="22 23">
    <name type="scientific">Trichoplax adhaerens</name>
    <name type="common">Trichoplax reptans</name>
    <dbReference type="NCBI Taxonomy" id="10228"/>
    <lineage>
        <taxon>Eukaryota</taxon>
        <taxon>Metazoa</taxon>
        <taxon>Placozoa</taxon>
        <taxon>Uniplacotomia</taxon>
        <taxon>Trichoplacea</taxon>
        <taxon>Trichoplacidae</taxon>
        <taxon>Trichoplax</taxon>
    </lineage>
</organism>
<feature type="domain" description="Ketoreductase" evidence="21">
    <location>
        <begin position="7"/>
        <end position="203"/>
    </location>
</feature>
<keyword evidence="2" id="KW-0560">Oxidoreductase</keyword>
<comment type="catalytic activity">
    <reaction evidence="6">
        <text>a (3S)-3-hydroxyacyl-CoA + NAD(+) = a 3-oxoacyl-CoA + NADH + H(+)</text>
        <dbReference type="Rhea" id="RHEA:22432"/>
        <dbReference type="ChEBI" id="CHEBI:15378"/>
        <dbReference type="ChEBI" id="CHEBI:57318"/>
        <dbReference type="ChEBI" id="CHEBI:57540"/>
        <dbReference type="ChEBI" id="CHEBI:57945"/>
        <dbReference type="ChEBI" id="CHEBI:90726"/>
        <dbReference type="EC" id="1.1.1.35"/>
    </reaction>
    <physiologicalReaction direction="left-to-right" evidence="6">
        <dbReference type="Rhea" id="RHEA:22433"/>
    </physiologicalReaction>
    <physiologicalReaction direction="right-to-left" evidence="6">
        <dbReference type="Rhea" id="RHEA:22434"/>
    </physiologicalReaction>
</comment>
<dbReference type="InterPro" id="IPR020904">
    <property type="entry name" value="Sc_DH/Rdtase_CS"/>
</dbReference>
<dbReference type="GO" id="GO:0047044">
    <property type="term" value="F:androstan-3-alpha,17-beta-diol dehydrogenase (NAD+) activity"/>
    <property type="evidence" value="ECO:0007669"/>
    <property type="project" value="UniProtKB-EC"/>
</dbReference>
<dbReference type="Gene3D" id="3.40.50.720">
    <property type="entry name" value="NAD(P)-binding Rossmann-like Domain"/>
    <property type="match status" value="1"/>
</dbReference>
<dbReference type="eggNOG" id="KOG1199">
    <property type="taxonomic scope" value="Eukaryota"/>
</dbReference>
<comment type="catalytic activity">
    <reaction evidence="15">
        <text>11-dehydrocorticosterone + NAD(+) = pregn-4-ene-3,11,20,21-tetraone + NADH + H(+)</text>
        <dbReference type="Rhea" id="RHEA:42020"/>
        <dbReference type="ChEBI" id="CHEBI:15378"/>
        <dbReference type="ChEBI" id="CHEBI:57540"/>
        <dbReference type="ChEBI" id="CHEBI:57945"/>
        <dbReference type="ChEBI" id="CHEBI:78600"/>
        <dbReference type="ChEBI" id="CHEBI:78601"/>
    </reaction>
    <physiologicalReaction direction="left-to-right" evidence="15">
        <dbReference type="Rhea" id="RHEA:42021"/>
    </physiologicalReaction>
</comment>
<comment type="catalytic activity">
    <reaction evidence="13">
        <text>5alpha-pregnan-20beta-ol-3-one + NAD(+) = 5alpha-pregnane-3,20-dione + NADH + H(+)</text>
        <dbReference type="Rhea" id="RHEA:42008"/>
        <dbReference type="ChEBI" id="CHEBI:15378"/>
        <dbReference type="ChEBI" id="CHEBI:28952"/>
        <dbReference type="ChEBI" id="CHEBI:57540"/>
        <dbReference type="ChEBI" id="CHEBI:57945"/>
        <dbReference type="ChEBI" id="CHEBI:78594"/>
    </reaction>
    <physiologicalReaction direction="left-to-right" evidence="13">
        <dbReference type="Rhea" id="RHEA:42009"/>
    </physiologicalReaction>
</comment>
<evidence type="ECO:0000256" key="5">
    <source>
        <dbReference type="ARBA" id="ARBA00049381"/>
    </source>
</evidence>
<gene>
    <name evidence="22" type="ORF">TRIADDRAFT_51183</name>
</gene>
<comment type="catalytic activity">
    <reaction evidence="11">
        <text>3beta,7beta-dihydroxy-5beta-cholan-24-oate + NAD(+) = 3beta-hydroxy-7-oxo-5beta-cholan-24-oate + NADH + H(+)</text>
        <dbReference type="Rhea" id="RHEA:42024"/>
        <dbReference type="ChEBI" id="CHEBI:15378"/>
        <dbReference type="ChEBI" id="CHEBI:57540"/>
        <dbReference type="ChEBI" id="CHEBI:57945"/>
        <dbReference type="ChEBI" id="CHEBI:78602"/>
        <dbReference type="ChEBI" id="CHEBI:78603"/>
    </reaction>
    <physiologicalReaction direction="left-to-right" evidence="11">
        <dbReference type="Rhea" id="RHEA:42025"/>
    </physiologicalReaction>
</comment>